<proteinExistence type="predicted"/>
<comment type="caution">
    <text evidence="1">The sequence shown here is derived from an EMBL/GenBank/DDBJ whole genome shotgun (WGS) entry which is preliminary data.</text>
</comment>
<keyword evidence="2" id="KW-1185">Reference proteome</keyword>
<sequence>MIECRFQRTIEQSVGVGVLPVNFLQDLPASRTSEGDLQFTDAPGRHVKTTPVEEIVAKNGFRLI</sequence>
<dbReference type="EMBL" id="JAPVEB010000010">
    <property type="protein sequence ID" value="KAJ5255120.1"/>
    <property type="molecule type" value="Genomic_DNA"/>
</dbReference>
<evidence type="ECO:0000313" key="1">
    <source>
        <dbReference type="EMBL" id="KAJ5255120.1"/>
    </source>
</evidence>
<gene>
    <name evidence="1" type="ORF">N7505_010271</name>
</gene>
<organism evidence="1 2">
    <name type="scientific">Penicillium chrysogenum</name>
    <name type="common">Penicillium notatum</name>
    <dbReference type="NCBI Taxonomy" id="5076"/>
    <lineage>
        <taxon>Eukaryota</taxon>
        <taxon>Fungi</taxon>
        <taxon>Dikarya</taxon>
        <taxon>Ascomycota</taxon>
        <taxon>Pezizomycotina</taxon>
        <taxon>Eurotiomycetes</taxon>
        <taxon>Eurotiomycetidae</taxon>
        <taxon>Eurotiales</taxon>
        <taxon>Aspergillaceae</taxon>
        <taxon>Penicillium</taxon>
        <taxon>Penicillium chrysogenum species complex</taxon>
    </lineage>
</organism>
<dbReference type="Proteomes" id="UP001220256">
    <property type="component" value="Unassembled WGS sequence"/>
</dbReference>
<evidence type="ECO:0000313" key="2">
    <source>
        <dbReference type="Proteomes" id="UP001220256"/>
    </source>
</evidence>
<name>A0ABQ8W4N2_PENCH</name>
<accession>A0ABQ8W4N2</accession>
<reference evidence="1 2" key="1">
    <citation type="journal article" date="2023" name="IMA Fungus">
        <title>Comparative genomic study of the Penicillium genus elucidates a diverse pangenome and 15 lateral gene transfer events.</title>
        <authorList>
            <person name="Petersen C."/>
            <person name="Sorensen T."/>
            <person name="Nielsen M.R."/>
            <person name="Sondergaard T.E."/>
            <person name="Sorensen J.L."/>
            <person name="Fitzpatrick D.A."/>
            <person name="Frisvad J.C."/>
            <person name="Nielsen K.L."/>
        </authorList>
    </citation>
    <scope>NUCLEOTIDE SEQUENCE [LARGE SCALE GENOMIC DNA]</scope>
    <source>
        <strain evidence="1 2">IBT 3361</strain>
    </source>
</reference>
<protein>
    <submittedName>
        <fullName evidence="1">Uncharacterized protein</fullName>
    </submittedName>
</protein>